<proteinExistence type="predicted"/>
<reference evidence="2" key="1">
    <citation type="submission" date="2024-04" db="EMBL/GenBank/DDBJ databases">
        <authorList>
            <consortium name="Molecular Ecology Group"/>
        </authorList>
    </citation>
    <scope>NUCLEOTIDE SEQUENCE</scope>
</reference>
<sequence>MDHDNLWKVTIVPSQATFSNDTIAFSTRTLSTISEQKSKRDLSFNENKEGNEDAYGNAERSKITSLSSTYQKLNHDISHPSFKSDKRLIRALCENEKKLHDQINKKINKENTCSQIYPDINNALNAPFIELGAVYKVLDFITDSDPKVSSLTNNCCNEISRILRCLLAQRDDKRLEDLLLNDSSLYRCERCGVISYILGLHPATEEIKGNRTRTRTRDAEITDAEYDQNKEKLEISINLQNLKNNAQSRIFVDGSKVDCRAKYKDELNGIESLPVKQRAFAMRSCIGNSNEVNNISDTETDVSVKIKHKSHFNNNVIKRLFSDFKTTKRHKKYDYNSIVRNNNLGKCESSTAMKVYADIDKEEIVRKISYERKSQIDDVLAGDMRFKTAQKNHVSQRLFKKHDDIYPVIDTVKYLARGQFTILDKQKDEFLSKLREKHCRLEDTKTGQSTILYSSRDDYPQHDSGFWLFDKMGHLPEIVLDEYCLPMSRMDGNRENIHFSAKSSRRSNTKETAKNMDNCNYIEKDSLEDCTLEQRRESDTTTFSSSSAENLIHEWIGSLNRNYEINDIDGDISRGRKLVSSKPSLDIARHVRAQIANDKRSDNAKKSMRELRVHDSDIFARLSPKIRRKICHLIQKIVSSGKDSAFYREKCLMTDASNNEKLQHSKSVDASFVHSNEITNNFANNCISTKLSELSEDKNCLFRRQDNFVNTCSQDSNNSKDSVKIPYENMAISSDKLGKTSFSDNYTRKVTRHIIYKNASLKDLVGNDDKHTATDISIIYRKILENSENMDWDDFRKLVEILHPGQKELWRDICKTISEEAKRIADDADDNMEVCIEISPSVNPGNTLKTGEVMECAREIVFELDMTLKDVETFFNKKTRSAEKHLDTHT</sequence>
<dbReference type="EMBL" id="OZ034825">
    <property type="protein sequence ID" value="CAL1680140.1"/>
    <property type="molecule type" value="Genomic_DNA"/>
</dbReference>
<keyword evidence="3" id="KW-1185">Reference proteome</keyword>
<feature type="compositionally biased region" description="Basic and acidic residues" evidence="1">
    <location>
        <begin position="36"/>
        <end position="51"/>
    </location>
</feature>
<gene>
    <name evidence="2" type="ORF">LPLAT_LOCUS6216</name>
</gene>
<name>A0AAV2NIP1_9HYME</name>
<dbReference type="Proteomes" id="UP001497644">
    <property type="component" value="Chromosome 2"/>
</dbReference>
<organism evidence="2 3">
    <name type="scientific">Lasius platythorax</name>
    <dbReference type="NCBI Taxonomy" id="488582"/>
    <lineage>
        <taxon>Eukaryota</taxon>
        <taxon>Metazoa</taxon>
        <taxon>Ecdysozoa</taxon>
        <taxon>Arthropoda</taxon>
        <taxon>Hexapoda</taxon>
        <taxon>Insecta</taxon>
        <taxon>Pterygota</taxon>
        <taxon>Neoptera</taxon>
        <taxon>Endopterygota</taxon>
        <taxon>Hymenoptera</taxon>
        <taxon>Apocrita</taxon>
        <taxon>Aculeata</taxon>
        <taxon>Formicoidea</taxon>
        <taxon>Formicidae</taxon>
        <taxon>Formicinae</taxon>
        <taxon>Lasius</taxon>
        <taxon>Lasius</taxon>
    </lineage>
</organism>
<evidence type="ECO:0000256" key="1">
    <source>
        <dbReference type="SAM" id="MobiDB-lite"/>
    </source>
</evidence>
<feature type="region of interest" description="Disordered" evidence="1">
    <location>
        <begin position="36"/>
        <end position="58"/>
    </location>
</feature>
<accession>A0AAV2NIP1</accession>
<evidence type="ECO:0000313" key="3">
    <source>
        <dbReference type="Proteomes" id="UP001497644"/>
    </source>
</evidence>
<dbReference type="AlphaFoldDB" id="A0AAV2NIP1"/>
<evidence type="ECO:0000313" key="2">
    <source>
        <dbReference type="EMBL" id="CAL1680140.1"/>
    </source>
</evidence>
<protein>
    <submittedName>
        <fullName evidence="2">Uncharacterized protein</fullName>
    </submittedName>
</protein>